<dbReference type="AlphaFoldDB" id="A0AAP3XS87"/>
<evidence type="ECO:0000259" key="2">
    <source>
        <dbReference type="PROSITE" id="PS50937"/>
    </source>
</evidence>
<dbReference type="GO" id="GO:0006355">
    <property type="term" value="P:regulation of DNA-templated transcription"/>
    <property type="evidence" value="ECO:0007669"/>
    <property type="project" value="InterPro"/>
</dbReference>
<keyword evidence="4" id="KW-1185">Reference proteome</keyword>
<dbReference type="RefSeq" id="WP_327789520.1">
    <property type="nucleotide sequence ID" value="NZ_JARGEQ010000122.1"/>
</dbReference>
<evidence type="ECO:0000256" key="1">
    <source>
        <dbReference type="SAM" id="Coils"/>
    </source>
</evidence>
<dbReference type="PROSITE" id="PS50937">
    <property type="entry name" value="HTH_MERR_2"/>
    <property type="match status" value="1"/>
</dbReference>
<comment type="caution">
    <text evidence="3">The sequence shown here is derived from an EMBL/GenBank/DDBJ whole genome shotgun (WGS) entry which is preliminary data.</text>
</comment>
<feature type="coiled-coil region" evidence="1">
    <location>
        <begin position="65"/>
        <end position="99"/>
    </location>
</feature>
<dbReference type="Pfam" id="PF13152">
    <property type="entry name" value="DUF3967"/>
    <property type="match status" value="1"/>
</dbReference>
<keyword evidence="1" id="KW-0175">Coiled coil</keyword>
<reference evidence="3 4" key="1">
    <citation type="submission" date="2023-03" db="EMBL/GenBank/DDBJ databases">
        <title>YIM 152171 draft genome.</title>
        <authorList>
            <person name="Yang Z."/>
        </authorList>
    </citation>
    <scope>NUCLEOTIDE SEQUENCE [LARGE SCALE GENOMIC DNA]</scope>
    <source>
        <strain evidence="3 4">YIM 152171</strain>
    </source>
</reference>
<proteinExistence type="predicted"/>
<evidence type="ECO:0000313" key="4">
    <source>
        <dbReference type="Proteomes" id="UP001301140"/>
    </source>
</evidence>
<name>A0AAP3XS87_9PROT</name>
<feature type="domain" description="HTH merR-type" evidence="2">
    <location>
        <begin position="1"/>
        <end position="37"/>
    </location>
</feature>
<dbReference type="Gene3D" id="1.10.1660.10">
    <property type="match status" value="1"/>
</dbReference>
<dbReference type="EMBL" id="JARGEQ010000122">
    <property type="protein sequence ID" value="MDF1587097.1"/>
    <property type="molecule type" value="Genomic_DNA"/>
</dbReference>
<dbReference type="InterPro" id="IPR025052">
    <property type="entry name" value="DUF3967"/>
</dbReference>
<gene>
    <name evidence="3" type="ORF">PZ740_11985</name>
</gene>
<organism evidence="3 4">
    <name type="scientific">Marinimicrococcus flavescens</name>
    <dbReference type="NCBI Taxonomy" id="3031815"/>
    <lineage>
        <taxon>Bacteria</taxon>
        <taxon>Pseudomonadati</taxon>
        <taxon>Pseudomonadota</taxon>
        <taxon>Alphaproteobacteria</taxon>
        <taxon>Geminicoccales</taxon>
        <taxon>Geminicoccaceae</taxon>
        <taxon>Marinimicrococcus</taxon>
    </lineage>
</organism>
<dbReference type="GO" id="GO:0003677">
    <property type="term" value="F:DNA binding"/>
    <property type="evidence" value="ECO:0007669"/>
    <property type="project" value="InterPro"/>
</dbReference>
<sequence>NGQRQYDDKDATVLQELKALCERSGMTVDAAAEVIATRNIRSLGVIASSALEPEKQGLMQYDKRYDQMMETVKAMAERNEQQAAELERVHKRMDDQNANISVILREVLETRRMLAAANDKKWWQFWRKSNDSSQS</sequence>
<evidence type="ECO:0000313" key="3">
    <source>
        <dbReference type="EMBL" id="MDF1587097.1"/>
    </source>
</evidence>
<accession>A0AAP3XS87</accession>
<feature type="non-terminal residue" evidence="3">
    <location>
        <position position="1"/>
    </location>
</feature>
<protein>
    <submittedName>
        <fullName evidence="3">DUF3967 domain-containing protein</fullName>
    </submittedName>
</protein>
<dbReference type="InterPro" id="IPR000551">
    <property type="entry name" value="MerR-type_HTH_dom"/>
</dbReference>
<dbReference type="Proteomes" id="UP001301140">
    <property type="component" value="Unassembled WGS sequence"/>
</dbReference>